<accession>A0A1C4X6K2</accession>
<dbReference type="SUPFAM" id="SSF57938">
    <property type="entry name" value="DnaJ/Hsp40 cysteine-rich domain"/>
    <property type="match status" value="1"/>
</dbReference>
<gene>
    <name evidence="1" type="ORF">GA0074695_3055</name>
</gene>
<keyword evidence="2" id="KW-1185">Reference proteome</keyword>
<evidence type="ECO:0000313" key="1">
    <source>
        <dbReference type="EMBL" id="SCF04078.1"/>
    </source>
</evidence>
<proteinExistence type="predicted"/>
<organism evidence="1 2">
    <name type="scientific">Micromonospora viridifaciens</name>
    <dbReference type="NCBI Taxonomy" id="1881"/>
    <lineage>
        <taxon>Bacteria</taxon>
        <taxon>Bacillati</taxon>
        <taxon>Actinomycetota</taxon>
        <taxon>Actinomycetes</taxon>
        <taxon>Micromonosporales</taxon>
        <taxon>Micromonosporaceae</taxon>
        <taxon>Micromonospora</taxon>
    </lineage>
</organism>
<dbReference type="EMBL" id="LT607411">
    <property type="protein sequence ID" value="SCF04078.1"/>
    <property type="molecule type" value="Genomic_DNA"/>
</dbReference>
<name>A0A1C4X6K2_MICVI</name>
<dbReference type="AlphaFoldDB" id="A0A1C4X6K2"/>
<dbReference type="Proteomes" id="UP000198242">
    <property type="component" value="Chromosome I"/>
</dbReference>
<evidence type="ECO:0000313" key="2">
    <source>
        <dbReference type="Proteomes" id="UP000198242"/>
    </source>
</evidence>
<protein>
    <submittedName>
        <fullName evidence="1">Uncharacterized protein</fullName>
    </submittedName>
</protein>
<sequence length="151" mass="16946">MHNRPNSEHELFSRRIAVRAKGELAMGSVNKPDDEEGWSKQEAEWHDSLSIEEFVDLNMLSSYGVQDEEDAQKLKKLRESYEAATALIAGEYVFECWECDGRGAIEVIVDEHGLSQEDCSDCNGEGVQYVDEEEAAERIDGGYTPLRTPSA</sequence>
<reference evidence="2" key="1">
    <citation type="submission" date="2016-06" db="EMBL/GenBank/DDBJ databases">
        <authorList>
            <person name="Varghese N."/>
            <person name="Submissions Spin"/>
        </authorList>
    </citation>
    <scope>NUCLEOTIDE SEQUENCE [LARGE SCALE GENOMIC DNA]</scope>
    <source>
        <strain evidence="2">DSM 43909</strain>
    </source>
</reference>
<dbReference type="InterPro" id="IPR036410">
    <property type="entry name" value="HSP_DnaJ_Cys-rich_dom_sf"/>
</dbReference>
<dbReference type="Gene3D" id="6.20.20.10">
    <property type="match status" value="1"/>
</dbReference>